<accession>A0A645HIY7</accession>
<dbReference type="EMBL" id="VSSQ01093230">
    <property type="protein sequence ID" value="MPN38159.1"/>
    <property type="molecule type" value="Genomic_DNA"/>
</dbReference>
<protein>
    <recommendedName>
        <fullName evidence="2">TonB-dependent receptor-like beta-barrel domain-containing protein</fullName>
    </recommendedName>
</protein>
<dbReference type="AlphaFoldDB" id="A0A645HIY7"/>
<reference evidence="1" key="1">
    <citation type="submission" date="2019-08" db="EMBL/GenBank/DDBJ databases">
        <authorList>
            <person name="Kucharzyk K."/>
            <person name="Murdoch R.W."/>
            <person name="Higgins S."/>
            <person name="Loffler F."/>
        </authorList>
    </citation>
    <scope>NUCLEOTIDE SEQUENCE</scope>
</reference>
<gene>
    <name evidence="1" type="ORF">SDC9_185683</name>
</gene>
<organism evidence="1">
    <name type="scientific">bioreactor metagenome</name>
    <dbReference type="NCBI Taxonomy" id="1076179"/>
    <lineage>
        <taxon>unclassified sequences</taxon>
        <taxon>metagenomes</taxon>
        <taxon>ecological metagenomes</taxon>
    </lineage>
</organism>
<name>A0A645HIY7_9ZZZZ</name>
<comment type="caution">
    <text evidence="1">The sequence shown here is derived from an EMBL/GenBank/DDBJ whole genome shotgun (WGS) entry which is preliminary data.</text>
</comment>
<evidence type="ECO:0000313" key="1">
    <source>
        <dbReference type="EMBL" id="MPN38159.1"/>
    </source>
</evidence>
<sequence length="151" mass="16804">MDVAGKMTAAEQAAAFMAYVDGDSYLSARKGQYAERFGVVNPWRNRWDAKILQDIFTNFGTDRRYTLQLSLDIVNAGNLLNKDWGAATRSGLANQYDVIMPLTYKGVNAGGAPTYTLNAKDIADFQNKNRQVKQLTTGSTWGMLFGVRLMF</sequence>
<proteinExistence type="predicted"/>
<evidence type="ECO:0008006" key="2">
    <source>
        <dbReference type="Google" id="ProtNLM"/>
    </source>
</evidence>